<organism evidence="15 16">
    <name type="scientific">Folsomia candida</name>
    <name type="common">Springtail</name>
    <dbReference type="NCBI Taxonomy" id="158441"/>
    <lineage>
        <taxon>Eukaryota</taxon>
        <taxon>Metazoa</taxon>
        <taxon>Ecdysozoa</taxon>
        <taxon>Arthropoda</taxon>
        <taxon>Hexapoda</taxon>
        <taxon>Collembola</taxon>
        <taxon>Entomobryomorpha</taxon>
        <taxon>Isotomoidea</taxon>
        <taxon>Isotomidae</taxon>
        <taxon>Proisotominae</taxon>
        <taxon>Folsomia</taxon>
    </lineage>
</organism>
<keyword evidence="7 13" id="KW-0949">S-adenosyl-L-methionine</keyword>
<evidence type="ECO:0000256" key="4">
    <source>
        <dbReference type="ARBA" id="ARBA00012151"/>
    </source>
</evidence>
<dbReference type="GO" id="GO:0004671">
    <property type="term" value="F:protein C-terminal S-isoprenylcysteine carboxyl O-methyltransferase activity"/>
    <property type="evidence" value="ECO:0007669"/>
    <property type="project" value="UniProtKB-EC"/>
</dbReference>
<evidence type="ECO:0000256" key="1">
    <source>
        <dbReference type="ARBA" id="ARBA00001450"/>
    </source>
</evidence>
<evidence type="ECO:0000256" key="11">
    <source>
        <dbReference type="ARBA" id="ARBA00023572"/>
    </source>
</evidence>
<evidence type="ECO:0000313" key="15">
    <source>
        <dbReference type="EMBL" id="OXA57823.1"/>
    </source>
</evidence>
<dbReference type="InterPro" id="IPR007269">
    <property type="entry name" value="ICMT_MeTrfase"/>
</dbReference>
<evidence type="ECO:0000256" key="2">
    <source>
        <dbReference type="ARBA" id="ARBA00004141"/>
    </source>
</evidence>
<comment type="catalytic activity">
    <reaction evidence="1 13">
        <text>[protein]-C-terminal S-[(2E,6E)-farnesyl]-L-cysteine + S-adenosyl-L-methionine = [protein]-C-terminal S-[(2E,6E)-farnesyl]-L-cysteine methyl ester + S-adenosyl-L-homocysteine</text>
        <dbReference type="Rhea" id="RHEA:21672"/>
        <dbReference type="Rhea" id="RHEA-COMP:12125"/>
        <dbReference type="Rhea" id="RHEA-COMP:12126"/>
        <dbReference type="ChEBI" id="CHEBI:57856"/>
        <dbReference type="ChEBI" id="CHEBI:59789"/>
        <dbReference type="ChEBI" id="CHEBI:90510"/>
        <dbReference type="ChEBI" id="CHEBI:90511"/>
        <dbReference type="EC" id="2.1.1.100"/>
    </reaction>
</comment>
<comment type="caution">
    <text evidence="15">The sequence shown here is derived from an EMBL/GenBank/DDBJ whole genome shotgun (WGS) entry which is preliminary data.</text>
</comment>
<keyword evidence="8 13" id="KW-0812">Transmembrane</keyword>
<dbReference type="EMBL" id="LNIX01000003">
    <property type="protein sequence ID" value="OXA57823.1"/>
    <property type="molecule type" value="Genomic_DNA"/>
</dbReference>
<dbReference type="Proteomes" id="UP000198287">
    <property type="component" value="Unassembled WGS sequence"/>
</dbReference>
<evidence type="ECO:0000256" key="14">
    <source>
        <dbReference type="SAM" id="MobiDB-lite"/>
    </source>
</evidence>
<evidence type="ECO:0000256" key="10">
    <source>
        <dbReference type="ARBA" id="ARBA00023136"/>
    </source>
</evidence>
<evidence type="ECO:0000256" key="9">
    <source>
        <dbReference type="ARBA" id="ARBA00022989"/>
    </source>
</evidence>
<dbReference type="GO" id="GO:0032259">
    <property type="term" value="P:methylation"/>
    <property type="evidence" value="ECO:0007669"/>
    <property type="project" value="UniProtKB-KW"/>
</dbReference>
<feature type="transmembrane region" description="Helical" evidence="13">
    <location>
        <begin position="74"/>
        <end position="92"/>
    </location>
</feature>
<evidence type="ECO:0000256" key="7">
    <source>
        <dbReference type="ARBA" id="ARBA00022691"/>
    </source>
</evidence>
<dbReference type="Pfam" id="PF04140">
    <property type="entry name" value="ICMT"/>
    <property type="match status" value="1"/>
</dbReference>
<dbReference type="STRING" id="158441.A0A226EJC6"/>
<dbReference type="EC" id="2.1.1.100" evidence="4 13"/>
<proteinExistence type="inferred from homology"/>
<feature type="compositionally biased region" description="Acidic residues" evidence="14">
    <location>
        <begin position="299"/>
        <end position="310"/>
    </location>
</feature>
<comment type="similarity">
    <text evidence="3 13">Belongs to the class VI-like SAM-binding methyltransferase superfamily. Isoprenylcysteine carboxyl methyltransferase family.</text>
</comment>
<gene>
    <name evidence="15" type="ORF">Fcan01_08034</name>
</gene>
<evidence type="ECO:0000256" key="13">
    <source>
        <dbReference type="RuleBase" id="RU362022"/>
    </source>
</evidence>
<dbReference type="GO" id="GO:0005789">
    <property type="term" value="C:endoplasmic reticulum membrane"/>
    <property type="evidence" value="ECO:0007669"/>
    <property type="project" value="UniProtKB-SubCell"/>
</dbReference>
<keyword evidence="10 13" id="KW-0472">Membrane</keyword>
<dbReference type="PANTHER" id="PTHR12714:SF9">
    <property type="entry name" value="PROTEIN-S-ISOPRENYLCYSTEINE O-METHYLTRANSFERASE"/>
    <property type="match status" value="1"/>
</dbReference>
<keyword evidence="13" id="KW-0256">Endoplasmic reticulum</keyword>
<feature type="transmembrane region" description="Helical" evidence="13">
    <location>
        <begin position="33"/>
        <end position="53"/>
    </location>
</feature>
<keyword evidence="16" id="KW-1185">Reference proteome</keyword>
<keyword evidence="6 15" id="KW-0808">Transferase</keyword>
<evidence type="ECO:0000256" key="8">
    <source>
        <dbReference type="ARBA" id="ARBA00022692"/>
    </source>
</evidence>
<accession>A0A226EJC6</accession>
<dbReference type="PROSITE" id="PS51564">
    <property type="entry name" value="SAM_ICMT"/>
    <property type="match status" value="1"/>
</dbReference>
<dbReference type="AlphaFoldDB" id="A0A226EJC6"/>
<protein>
    <recommendedName>
        <fullName evidence="12 13">Protein-S-isoprenylcysteine O-methyltransferase</fullName>
        <ecNumber evidence="4 13">2.1.1.100</ecNumber>
    </recommendedName>
</protein>
<comment type="subcellular location">
    <subcellularLocation>
        <location evidence="13">Endoplasmic reticulum membrane</location>
        <topology evidence="13">Multi-pass membrane protein</topology>
    </subcellularLocation>
    <subcellularLocation>
        <location evidence="2">Membrane</location>
        <topology evidence="2">Multi-pass membrane protein</topology>
    </subcellularLocation>
</comment>
<sequence>MSSDHPGMVSLKSFLLGTGLIWVELLLPTKAGSFTDSIVFGFMGVVAIAAYSLTRRPCDIRPARVTHYQIQSRAFFLGWGLSCGFRCVTSGYSVPFGFYISLLSLFHYSEFLVTSVISPDTLSLDSFLLNHSKEYGIAALASVVEFVVELYFVPSLKNLRWVTFTGIGMCLLGEVLRKWAMLTASRNFTHLVRDTKEDGQYLVTSGPYSTFRHPGYAGWFWWSVGTQLVQVNPFCAIAYCLAVYKFFKSRIYYEEICLISFFGLDYIEYQKKVPSTGVPFVRGYIPVSKALEQPLLRNEEEEEEEEDSSSTDDNFQKVECDQLEDD</sequence>
<dbReference type="OrthoDB" id="422086at2759"/>
<feature type="region of interest" description="Disordered" evidence="14">
    <location>
        <begin position="295"/>
        <end position="326"/>
    </location>
</feature>
<evidence type="ECO:0000256" key="12">
    <source>
        <dbReference type="ARBA" id="ARBA00023656"/>
    </source>
</evidence>
<dbReference type="Gene3D" id="1.20.120.1630">
    <property type="match status" value="1"/>
</dbReference>
<keyword evidence="5 13" id="KW-0489">Methyltransferase</keyword>
<keyword evidence="9 13" id="KW-1133">Transmembrane helix</keyword>
<reference evidence="15 16" key="1">
    <citation type="submission" date="2015-12" db="EMBL/GenBank/DDBJ databases">
        <title>The genome of Folsomia candida.</title>
        <authorList>
            <person name="Faddeeva A."/>
            <person name="Derks M.F."/>
            <person name="Anvar Y."/>
            <person name="Smit S."/>
            <person name="Van Straalen N."/>
            <person name="Roelofs D."/>
        </authorList>
    </citation>
    <scope>NUCLEOTIDE SEQUENCE [LARGE SCALE GENOMIC DNA]</scope>
    <source>
        <strain evidence="15 16">VU population</strain>
        <tissue evidence="15">Whole body</tissue>
    </source>
</reference>
<dbReference type="InterPro" id="IPR025770">
    <property type="entry name" value="PPMT_MeTrfase"/>
</dbReference>
<evidence type="ECO:0000256" key="6">
    <source>
        <dbReference type="ARBA" id="ARBA00022679"/>
    </source>
</evidence>
<evidence type="ECO:0000256" key="3">
    <source>
        <dbReference type="ARBA" id="ARBA00009140"/>
    </source>
</evidence>
<comment type="function">
    <text evidence="11">Catalyzes the post-translational methylation of isoprenylated C-terminal cysteine residues.</text>
</comment>
<evidence type="ECO:0000256" key="5">
    <source>
        <dbReference type="ARBA" id="ARBA00022603"/>
    </source>
</evidence>
<evidence type="ECO:0000313" key="16">
    <source>
        <dbReference type="Proteomes" id="UP000198287"/>
    </source>
</evidence>
<comment type="caution">
    <text evidence="13">Lacks conserved residue(s) required for the propagation of feature annotation.</text>
</comment>
<name>A0A226EJC6_FOLCA</name>
<dbReference type="PANTHER" id="PTHR12714">
    <property type="entry name" value="PROTEIN-S ISOPRENYLCYSTEINE O-METHYLTRANSFERASE"/>
    <property type="match status" value="1"/>
</dbReference>